<dbReference type="Proteomes" id="UP001232343">
    <property type="component" value="Unassembled WGS sequence"/>
</dbReference>
<keyword evidence="2" id="KW-1185">Reference proteome</keyword>
<sequence length="44" mass="4916">MVNTLVKPIIDQSLLNEAVRQMVKKKNNFVAILCAEQGDDFSHG</sequence>
<accession>A0ABU0D5T6</accession>
<dbReference type="EMBL" id="JAUSUO010000006">
    <property type="protein sequence ID" value="MDQ0343767.1"/>
    <property type="molecule type" value="Genomic_DNA"/>
</dbReference>
<evidence type="ECO:0000313" key="1">
    <source>
        <dbReference type="EMBL" id="MDQ0343767.1"/>
    </source>
</evidence>
<reference evidence="1 2" key="1">
    <citation type="submission" date="2023-07" db="EMBL/GenBank/DDBJ databases">
        <title>Genomic Encyclopedia of Type Strains, Phase IV (KMG-IV): sequencing the most valuable type-strain genomes for metagenomic binning, comparative biology and taxonomic classification.</title>
        <authorList>
            <person name="Goeker M."/>
        </authorList>
    </citation>
    <scope>NUCLEOTIDE SEQUENCE [LARGE SCALE GENOMIC DNA]</scope>
    <source>
        <strain evidence="1 2">DSM 27848</strain>
    </source>
</reference>
<evidence type="ECO:0008006" key="3">
    <source>
        <dbReference type="Google" id="ProtNLM"/>
    </source>
</evidence>
<evidence type="ECO:0000313" key="2">
    <source>
        <dbReference type="Proteomes" id="UP001232343"/>
    </source>
</evidence>
<gene>
    <name evidence="1" type="ORF">J2S14_002602</name>
</gene>
<protein>
    <recommendedName>
        <fullName evidence="3">CBS domain-containing protein</fullName>
    </recommendedName>
</protein>
<name>A0ABU0D5T6_9BACI</name>
<organism evidence="1 2">
    <name type="scientific">Lederbergia wuyishanensis</name>
    <dbReference type="NCBI Taxonomy" id="1347903"/>
    <lineage>
        <taxon>Bacteria</taxon>
        <taxon>Bacillati</taxon>
        <taxon>Bacillota</taxon>
        <taxon>Bacilli</taxon>
        <taxon>Bacillales</taxon>
        <taxon>Bacillaceae</taxon>
        <taxon>Lederbergia</taxon>
    </lineage>
</organism>
<comment type="caution">
    <text evidence="1">The sequence shown here is derived from an EMBL/GenBank/DDBJ whole genome shotgun (WGS) entry which is preliminary data.</text>
</comment>
<proteinExistence type="predicted"/>
<dbReference type="RefSeq" id="WP_280518615.1">
    <property type="nucleotide sequence ID" value="NZ_JALIRM010000009.1"/>
</dbReference>